<gene>
    <name evidence="2" type="ORF">OPV22_022730</name>
</gene>
<keyword evidence="3" id="KW-1185">Reference proteome</keyword>
<dbReference type="AlphaFoldDB" id="A0AAV8QQH5"/>
<name>A0AAV8QQH5_ENSVE</name>
<comment type="caution">
    <text evidence="2">The sequence shown here is derived from an EMBL/GenBank/DDBJ whole genome shotgun (WGS) entry which is preliminary data.</text>
</comment>
<feature type="region of interest" description="Disordered" evidence="1">
    <location>
        <begin position="133"/>
        <end position="157"/>
    </location>
</feature>
<evidence type="ECO:0000313" key="2">
    <source>
        <dbReference type="EMBL" id="KAJ8479003.1"/>
    </source>
</evidence>
<reference evidence="2 3" key="1">
    <citation type="submission" date="2022-12" db="EMBL/GenBank/DDBJ databases">
        <title>Chromosome-scale assembly of the Ensete ventricosum genome.</title>
        <authorList>
            <person name="Dussert Y."/>
            <person name="Stocks J."/>
            <person name="Wendawek A."/>
            <person name="Woldeyes F."/>
            <person name="Nichols R.A."/>
            <person name="Borrell J.S."/>
        </authorList>
    </citation>
    <scope>NUCLEOTIDE SEQUENCE [LARGE SCALE GENOMIC DNA]</scope>
    <source>
        <strain evidence="3">cv. Maze</strain>
        <tissue evidence="2">Seeds</tissue>
    </source>
</reference>
<organism evidence="2 3">
    <name type="scientific">Ensete ventricosum</name>
    <name type="common">Abyssinian banana</name>
    <name type="synonym">Musa ensete</name>
    <dbReference type="NCBI Taxonomy" id="4639"/>
    <lineage>
        <taxon>Eukaryota</taxon>
        <taxon>Viridiplantae</taxon>
        <taxon>Streptophyta</taxon>
        <taxon>Embryophyta</taxon>
        <taxon>Tracheophyta</taxon>
        <taxon>Spermatophyta</taxon>
        <taxon>Magnoliopsida</taxon>
        <taxon>Liliopsida</taxon>
        <taxon>Zingiberales</taxon>
        <taxon>Musaceae</taxon>
        <taxon>Ensete</taxon>
    </lineage>
</organism>
<evidence type="ECO:0000256" key="1">
    <source>
        <dbReference type="SAM" id="MobiDB-lite"/>
    </source>
</evidence>
<sequence>MVDAPKRSGSDGIGMLCASLTSTRSLPPKNRSLLVLVDHFSSEITGTQNVSGAQKYGNTCISQHSRYHHPELKISYRASLMATLGFVLRSHILLVCSFMRSTNPLRFTSTSNNVRQLPVDKAAYVSISASTDPFDHKQEMKKKRRKKQSNEGIGRRT</sequence>
<evidence type="ECO:0000313" key="3">
    <source>
        <dbReference type="Proteomes" id="UP001222027"/>
    </source>
</evidence>
<accession>A0AAV8QQH5</accession>
<dbReference type="Proteomes" id="UP001222027">
    <property type="component" value="Unassembled WGS sequence"/>
</dbReference>
<proteinExistence type="predicted"/>
<protein>
    <submittedName>
        <fullName evidence="2">Uncharacterized protein</fullName>
    </submittedName>
</protein>
<dbReference type="EMBL" id="JAQQAF010000006">
    <property type="protein sequence ID" value="KAJ8479003.1"/>
    <property type="molecule type" value="Genomic_DNA"/>
</dbReference>